<evidence type="ECO:0000256" key="4">
    <source>
        <dbReference type="PROSITE-ProRule" id="PRU00288"/>
    </source>
</evidence>
<feature type="compositionally biased region" description="Basic and acidic residues" evidence="5">
    <location>
        <begin position="235"/>
        <end position="250"/>
    </location>
</feature>
<dbReference type="CDD" id="cd08838">
    <property type="entry name" value="ArfGap_AGFG"/>
    <property type="match status" value="1"/>
</dbReference>
<feature type="compositionally biased region" description="Polar residues" evidence="5">
    <location>
        <begin position="519"/>
        <end position="555"/>
    </location>
</feature>
<proteinExistence type="predicted"/>
<sequence>MGNRLKEDEKSEKAIRSLLKLPGNRRCINCNSLGPQYVCTTFWTFVCTNCSGVHREFTHRVKSVSMAKFNAEEVNALQAGGNERAKQIYFKEWDPQRHLFPDASNIHRLRDFIKHVYVDRKYTGERGADKLPRLRLTDKEESNEKNVSASRIELRSAHYEDRHERHHSERYGLGGRSDDRSFRYYYDERRSPRYAQENSRYGGYGRSPVRFEVVDDRVREDGFKNCKFSNMESKLRRCSPDGRKSVDRSRSPVVRPVGEVLGDKVLSLKVGEPSQTNPEKGADASSQKQEQSEEKVPSLQNVASSSGLVSGDENPSEHKTRNPESLIDISLNSQPPDAPAAPQTQPTSQSNSWSNWAPFEFSTTEKAPEAPKVNSLEFLLSELSGPLVVPTTTGTSEIPTGENAHSTATVDNMYAGGMSQPAPLGLMAASPNSAGGLEVALATAIAPAQPSNGVAFQAELSGTSEPTKDPDAQKSSSIPKLSPPASSAADNSSTTQPTSPRVGAVLNNQPWDSAFVPNGQGSLSASTELSFPASSRPSQDNSPGVTTQPSSVETKSSARKELPVDLFTLSYLPAPAPVAVWQNVQPHGMGFNMQYYPDAVPTQAFPVSAKATNPFDLADRKTQVQASQFPTMAALQGALPGVSNSAGLLHASSFGTQPSGMVPQSPSYASALPMPPQSSFSSVMPTGAYFDQVNNNMPPSRSQGVGSVRNDGDVFASLNANLLSAGRSLPPSNPNSFTSKGGNPFG</sequence>
<keyword evidence="8" id="KW-1185">Reference proteome</keyword>
<evidence type="ECO:0000256" key="1">
    <source>
        <dbReference type="ARBA" id="ARBA00022723"/>
    </source>
</evidence>
<dbReference type="PANTHER" id="PTHR46085:SF16">
    <property type="entry name" value="ARFGAP_RECO-LIKE ZINC FINGER DOMAIN-CONTAINING PROTEIN"/>
    <property type="match status" value="1"/>
</dbReference>
<keyword evidence="3" id="KW-0862">Zinc</keyword>
<feature type="compositionally biased region" description="Polar residues" evidence="5">
    <location>
        <begin position="734"/>
        <end position="746"/>
    </location>
</feature>
<evidence type="ECO:0000313" key="8">
    <source>
        <dbReference type="Proteomes" id="UP001163823"/>
    </source>
</evidence>
<dbReference type="EMBL" id="JARAOO010000006">
    <property type="protein sequence ID" value="KAJ7966092.1"/>
    <property type="molecule type" value="Genomic_DNA"/>
</dbReference>
<dbReference type="InterPro" id="IPR038508">
    <property type="entry name" value="ArfGAP_dom_sf"/>
</dbReference>
<reference evidence="7" key="1">
    <citation type="journal article" date="2023" name="Science">
        <title>Elucidation of the pathway for biosynthesis of saponin adjuvants from the soapbark tree.</title>
        <authorList>
            <person name="Reed J."/>
            <person name="Orme A."/>
            <person name="El-Demerdash A."/>
            <person name="Owen C."/>
            <person name="Martin L.B.B."/>
            <person name="Misra R.C."/>
            <person name="Kikuchi S."/>
            <person name="Rejzek M."/>
            <person name="Martin A.C."/>
            <person name="Harkess A."/>
            <person name="Leebens-Mack J."/>
            <person name="Louveau T."/>
            <person name="Stephenson M.J."/>
            <person name="Osbourn A."/>
        </authorList>
    </citation>
    <scope>NUCLEOTIDE SEQUENCE</scope>
    <source>
        <strain evidence="7">S10</strain>
    </source>
</reference>
<dbReference type="PRINTS" id="PR00405">
    <property type="entry name" value="REVINTRACTNG"/>
</dbReference>
<evidence type="ECO:0000256" key="3">
    <source>
        <dbReference type="ARBA" id="ARBA00022833"/>
    </source>
</evidence>
<dbReference type="FunFam" id="1.10.220.150:FF:000005">
    <property type="entry name" value="Arf-GAP domain and FG repeat-containing protein 1"/>
    <property type="match status" value="1"/>
</dbReference>
<dbReference type="KEGG" id="qsa:O6P43_015620"/>
<feature type="compositionally biased region" description="Polar residues" evidence="5">
    <location>
        <begin position="351"/>
        <end position="365"/>
    </location>
</feature>
<dbReference type="InterPro" id="IPR044820">
    <property type="entry name" value="AGD14-like"/>
</dbReference>
<evidence type="ECO:0000256" key="2">
    <source>
        <dbReference type="ARBA" id="ARBA00022771"/>
    </source>
</evidence>
<dbReference type="EMBL" id="JARAOO010000006">
    <property type="protein sequence ID" value="KAJ7966091.1"/>
    <property type="molecule type" value="Genomic_DNA"/>
</dbReference>
<dbReference type="GO" id="GO:0008270">
    <property type="term" value="F:zinc ion binding"/>
    <property type="evidence" value="ECO:0007669"/>
    <property type="project" value="UniProtKB-KW"/>
</dbReference>
<dbReference type="PANTHER" id="PTHR46085">
    <property type="entry name" value="ARFGAP/RECO-RELATED"/>
    <property type="match status" value="1"/>
</dbReference>
<dbReference type="Proteomes" id="UP001163823">
    <property type="component" value="Chromosome 6"/>
</dbReference>
<dbReference type="AlphaFoldDB" id="A0AAD7LZ56"/>
<dbReference type="SUPFAM" id="SSF57863">
    <property type="entry name" value="ArfGap/RecO-like zinc finger"/>
    <property type="match status" value="1"/>
</dbReference>
<keyword evidence="1" id="KW-0479">Metal-binding</keyword>
<feature type="region of interest" description="Disordered" evidence="5">
    <location>
        <begin position="461"/>
        <end position="558"/>
    </location>
</feature>
<accession>A0AAD7LZ56</accession>
<feature type="region of interest" description="Disordered" evidence="5">
    <location>
        <begin position="724"/>
        <end position="746"/>
    </location>
</feature>
<feature type="region of interest" description="Disordered" evidence="5">
    <location>
        <begin position="235"/>
        <end position="368"/>
    </location>
</feature>
<dbReference type="InterPro" id="IPR001164">
    <property type="entry name" value="ArfGAP_dom"/>
</dbReference>
<name>A0AAD7LZ56_QUISA</name>
<gene>
    <name evidence="7" type="ORF">O6P43_015620</name>
</gene>
<feature type="compositionally biased region" description="Low complexity" evidence="5">
    <location>
        <begin position="340"/>
        <end position="350"/>
    </location>
</feature>
<feature type="compositionally biased region" description="Polar residues" evidence="5">
    <location>
        <begin position="273"/>
        <end position="289"/>
    </location>
</feature>
<dbReference type="PROSITE" id="PS50115">
    <property type="entry name" value="ARFGAP"/>
    <property type="match status" value="1"/>
</dbReference>
<dbReference type="GO" id="GO:0005096">
    <property type="term" value="F:GTPase activator activity"/>
    <property type="evidence" value="ECO:0007669"/>
    <property type="project" value="InterPro"/>
</dbReference>
<evidence type="ECO:0000256" key="5">
    <source>
        <dbReference type="SAM" id="MobiDB-lite"/>
    </source>
</evidence>
<comment type="caution">
    <text evidence="7">The sequence shown here is derived from an EMBL/GenBank/DDBJ whole genome shotgun (WGS) entry which is preliminary data.</text>
</comment>
<feature type="domain" description="Arf-GAP" evidence="6">
    <location>
        <begin position="12"/>
        <end position="130"/>
    </location>
</feature>
<evidence type="ECO:0000259" key="6">
    <source>
        <dbReference type="PROSITE" id="PS50115"/>
    </source>
</evidence>
<dbReference type="SMART" id="SM00105">
    <property type="entry name" value="ArfGap"/>
    <property type="match status" value="1"/>
</dbReference>
<dbReference type="InterPro" id="IPR037278">
    <property type="entry name" value="ARFGAP/RecO"/>
</dbReference>
<protein>
    <submittedName>
        <fullName evidence="7">Arf GTPase activating protein</fullName>
    </submittedName>
</protein>
<dbReference type="Gene3D" id="1.10.220.150">
    <property type="entry name" value="Arf GTPase activating protein"/>
    <property type="match status" value="1"/>
</dbReference>
<evidence type="ECO:0000313" key="7">
    <source>
        <dbReference type="EMBL" id="KAJ7966091.1"/>
    </source>
</evidence>
<feature type="compositionally biased region" description="Polar residues" evidence="5">
    <location>
        <begin position="298"/>
        <end position="308"/>
    </location>
</feature>
<dbReference type="Pfam" id="PF01412">
    <property type="entry name" value="ArfGap"/>
    <property type="match status" value="1"/>
</dbReference>
<keyword evidence="2 4" id="KW-0863">Zinc-finger</keyword>
<organism evidence="7 8">
    <name type="scientific">Quillaja saponaria</name>
    <name type="common">Soap bark tree</name>
    <dbReference type="NCBI Taxonomy" id="32244"/>
    <lineage>
        <taxon>Eukaryota</taxon>
        <taxon>Viridiplantae</taxon>
        <taxon>Streptophyta</taxon>
        <taxon>Embryophyta</taxon>
        <taxon>Tracheophyta</taxon>
        <taxon>Spermatophyta</taxon>
        <taxon>Magnoliopsida</taxon>
        <taxon>eudicotyledons</taxon>
        <taxon>Gunneridae</taxon>
        <taxon>Pentapetalae</taxon>
        <taxon>rosids</taxon>
        <taxon>fabids</taxon>
        <taxon>Fabales</taxon>
        <taxon>Quillajaceae</taxon>
        <taxon>Quillaja</taxon>
    </lineage>
</organism>
<feature type="compositionally biased region" description="Polar residues" evidence="5">
    <location>
        <begin position="490"/>
        <end position="499"/>
    </location>
</feature>